<dbReference type="EnsemblPlants" id="KQL29626">
    <property type="protein sequence ID" value="KQL29626"/>
    <property type="gene ID" value="SETIT_016056mg"/>
</dbReference>
<dbReference type="PANTHER" id="PTHR45523">
    <property type="entry name" value="TETRATRICOPEPTIDE REPEAT (TPR)-CONTAINING PROTEIN-RELATED"/>
    <property type="match status" value="1"/>
</dbReference>
<reference evidence="4" key="1">
    <citation type="journal article" date="2012" name="Nat. Biotechnol.">
        <title>Reference genome sequence of the model plant Setaria.</title>
        <authorList>
            <person name="Bennetzen J.L."/>
            <person name="Schmutz J."/>
            <person name="Wang H."/>
            <person name="Percifield R."/>
            <person name="Hawkins J."/>
            <person name="Pontaroli A.C."/>
            <person name="Estep M."/>
            <person name="Feng L."/>
            <person name="Vaughn J.N."/>
            <person name="Grimwood J."/>
            <person name="Jenkins J."/>
            <person name="Barry K."/>
            <person name="Lindquist E."/>
            <person name="Hellsten U."/>
            <person name="Deshpande S."/>
            <person name="Wang X."/>
            <person name="Wu X."/>
            <person name="Mitros T."/>
            <person name="Triplett J."/>
            <person name="Yang X."/>
            <person name="Ye C.Y."/>
            <person name="Mauro-Herrera M."/>
            <person name="Wang L."/>
            <person name="Li P."/>
            <person name="Sharma M."/>
            <person name="Sharma R."/>
            <person name="Ronald P.C."/>
            <person name="Panaud O."/>
            <person name="Kellogg E.A."/>
            <person name="Brutnell T.P."/>
            <person name="Doust A.N."/>
            <person name="Tuskan G.A."/>
            <person name="Rokhsar D."/>
            <person name="Devos K.M."/>
        </authorList>
    </citation>
    <scope>NUCLEOTIDE SEQUENCE [LARGE SCALE GENOMIC DNA]</scope>
    <source>
        <strain evidence="4">cv. Yugu1</strain>
    </source>
</reference>
<reference evidence="3" key="2">
    <citation type="submission" date="2018-08" db="UniProtKB">
        <authorList>
            <consortium name="EnsemblPlants"/>
        </authorList>
    </citation>
    <scope>IDENTIFICATION</scope>
    <source>
        <strain evidence="3">Yugu1</strain>
    </source>
</reference>
<keyword evidence="1" id="KW-0813">Transport</keyword>
<dbReference type="HOGENOM" id="CLU_000676_0_0_1"/>
<dbReference type="OMA" id="CISSDQN"/>
<organism evidence="3 4">
    <name type="scientific">Setaria italica</name>
    <name type="common">Foxtail millet</name>
    <name type="synonym">Panicum italicum</name>
    <dbReference type="NCBI Taxonomy" id="4555"/>
    <lineage>
        <taxon>Eukaryota</taxon>
        <taxon>Viridiplantae</taxon>
        <taxon>Streptophyta</taxon>
        <taxon>Embryophyta</taxon>
        <taxon>Tracheophyta</taxon>
        <taxon>Spermatophyta</taxon>
        <taxon>Magnoliopsida</taxon>
        <taxon>Liliopsida</taxon>
        <taxon>Poales</taxon>
        <taxon>Poaceae</taxon>
        <taxon>PACMAD clade</taxon>
        <taxon>Panicoideae</taxon>
        <taxon>Panicodae</taxon>
        <taxon>Paniceae</taxon>
        <taxon>Cenchrinae</taxon>
        <taxon>Setaria</taxon>
    </lineage>
</organism>
<dbReference type="STRING" id="4555.K3YP64"/>
<keyword evidence="4" id="KW-1185">Reference proteome</keyword>
<dbReference type="eggNOG" id="KOG1809">
    <property type="taxonomic scope" value="Eukaryota"/>
</dbReference>
<evidence type="ECO:0000256" key="1">
    <source>
        <dbReference type="ARBA" id="ARBA00022448"/>
    </source>
</evidence>
<evidence type="ECO:0000313" key="4">
    <source>
        <dbReference type="Proteomes" id="UP000004995"/>
    </source>
</evidence>
<dbReference type="SMART" id="SM00233">
    <property type="entry name" value="PH"/>
    <property type="match status" value="1"/>
</dbReference>
<dbReference type="InterPro" id="IPR026854">
    <property type="entry name" value="VPS13_N"/>
</dbReference>
<dbReference type="Proteomes" id="UP000004995">
    <property type="component" value="Unassembled WGS sequence"/>
</dbReference>
<dbReference type="Pfam" id="PF12624">
    <property type="entry name" value="VPS13_N"/>
    <property type="match status" value="1"/>
</dbReference>
<dbReference type="InParanoid" id="K3YP64"/>
<protein>
    <recommendedName>
        <fullName evidence="2">PH domain-containing protein</fullName>
    </recommendedName>
</protein>
<dbReference type="Pfam" id="PF06101">
    <property type="entry name" value="Vps62"/>
    <property type="match status" value="2"/>
</dbReference>
<evidence type="ECO:0000259" key="2">
    <source>
        <dbReference type="SMART" id="SM00233"/>
    </source>
</evidence>
<name>K3YP64_SETIT</name>
<sequence length="2672" mass="299796">MSALNGVLYLLRKYLGEYVEGLSVEALRISVWKGDVVLKDLKLKAEALNSLRLPVTVKAGFIGTITLKVPWKSLGKEPVIVLIDRLFILAHPAPDGQTLKEEDREKLFEAKLQQIEAAEAATLEATSRNSKGGPVRGGNSWLYNLISTIIGNLKVTISNVHIRYEDSVSNSGHPFASGFTLSKLAAVTVDEDGNETFDAGVALDKLRKSVELHRLAIYHDSDSNPWKLNKKWEDLNPTEWSEIFQDGIDDHSGNSIWAANRNYLVSPINGTLKYKRLGKNERGDPDTPVEKASLVLSDVSLTVTEAQYYDGIKLLETFSRFRTRVDVSHLRPIVPVKEDRRAWWRYAMLAGLRQKKLCYWFSWERTRHLCQLRRRYVQLYATLLQQAPNVDIFEIREIEKILDMKVIILWRLLGHAKVETVKSKESLHRKGASKKRWWPFGWFYLFYLAEGTRLPQSDEEEQLTKEEWQAINKLLSYQTDEDLSFPLEKVPPNAIRFMMDVSIGQAAARIVNIDKTEVLCGRFEQLQVVTKLYPKSTRCDATLKYCGLSSPEGSLAQSVVSEGKSNALDVSFVRAPIGMDLDWQLMAKISPCHVTVLKGSYERFLEFIKRSNAVSPTVAMETATALQLKLEQVTRRAQEQLQMVLEEQSRFGLDIDLDAPKVRIPLTANQPTVGNEYFVLDFGHFTLHTRDGTHDEERQSLYSRFYIEGRDMAAFFICDLAQDIYSIPENLGQDNLPGHSSDDNQFSSLLDRSGMSVIIDQIKVPHPNYPSTRVSFKVPNLDIHFSPKRYCKIVELLGVLNHLKGSNNEDSNGDKSGRLPPWYPADLAADARTLVWRGLGYSQAEWHTCYIVLSGMYLYILESELSQNYQRCCSMASRQVFEVPPTCVGGSLFSIGVCSRGADTQKALESTNTLVIEFLNEIEKANWMKALVQATYRASAPPDANILGDPVSPPPEPSTPRLSTLGSVDLIVNGSVIETKLSIYGKLDRKSKDSQELLMLELLGNGGKVNVVQSSRGLSVKTKLHSLKIKDELQGRLSMSSKYLACSVIDESVEATCSGTPDKEGDISTFSVDEDSFMDALTDFTSDQNCNLQDNEIPNLVSDANDYTETSSKDGIWFDGDQQKVKPSEIFYEAQDNNVTDFVVLTFLSRSPDSCLYDGIDSQMSIRMSALEFYCNRPTLVALIEFGFDLSTVNSVPKNNSDKAPGTQIVKPSGKEDGAPTIVKGLLGYGKRRTIFNMKMDVDRVSMFLNKEDGSQLAMFVQEKFLFDLKVHPSSFSIDGMLGNMRFCDMSLGPDHRWGWLCDIRKPGVESLIKFTFQSYSVEDEDFEGHNYSLTGQLSAVRIVFLYCFVQEFTSYFMELATPHTEEAIKFIDKVGGFEWLIQKYEIDGASAIKLDLSLDTPIIIVPKNSQSEDYIQLDLGQLKVRNEFSWHGGEETDPSAVRLDVLHAEINGINMAVGVNGTLGKCMIRDGHGINIEVRRSLRDIFRKVPILSMKVQIGLLHAVMSDKEYNVITNCISTNLSETPNLPPSFRENVNRTKESIRLLADKVNLSNHPLLSRTVVVMTVDVQYALLELRNGPDAESPLAELAVEGLWVSYRTTSMLEMDLYLSILKFSIHDIRPDTKSEMRLMLGSYSETANLCTEDSSIDAGVSNLTMLILDYRWRSSFQSFVIRIQQPRILVVLDFLLPVVEYFVPSLGTITGRDESLDPKNDPLMRSDDIILSEHVFLQRENVIQLSPRRQLIVDGCDIDEFIYDGCGGTISLCEEFDKKGQLCSGAIIIIGHGKRLRLKNVKIENGALLRRCVYLSTGSSYSIAAEDGVEVSVLESSFGNDDEDLLKLEEHNKRTLQNASNAPANQMLNFTFEAQVVSPEFTFYDSSKLSMDDSLHIEKLLRAKMDFSFMYASKEKDIWARSVIKDLTVEAGSGLLVLEPVDVSWKYTSVNEKSNIVLASTDVCVHLSLSVASLMLKLQNQTLAALQFGNISPLVSCTNFNRVWSSPKGDLPGYNLTFWRPQAPSNYVILGDCVSSRSVPPSQVVVAVSNTYGRVRKPRGFRLVHVLPGQDVIDSSQSTEANECSIWIPVPPPGYLALGCVVNIGRLPPSNHVVIWRVDNLIASFCAHTSTEQPTRTEALDLHHVLLRNPNCYIVKDLGADSSVENDQSSDQLTHHRKSTSGWDVLRTLSRPSSYCMSTPHFERIWWDKGSDTKKPFSIWRPLPRFGFASVGDCITEGFEPPTLGILFKCDTVVSERPVQFTRVAQIDRKGLDEIFFWYPVPPPGYASLGCIVTKTDEMPSKDSICCPKLSLVSQANIAEDPITRSSSSKGPNCWSIWRIENQGCTFLARPDVKKPSARLAYRIAEHAKPKARENITAELKLGCLSVSILDSSCGMVTPLFDTTIANINLATHGRFETMNAVLICSIAASTFNRHLEAWEPLIEPFDGIFKFETYDTSEHPPSKVGKRIRVAATSPLNANLSSANLELLIETLVSWRRQIDLEKNSSMKNADTVGNMKKADDSSCSALNEDDFQRVIFENKLGCDVYLKKLEDTENIIELLQHESKVSLLMPPPRFSDKLNVLSNSTESRYYVVIQIFESKGLPIIDDGNGHSYFCALRLLIGSSASDQHKVFPQSARTRCVKPAKTTDLQTHYAKWNEHFIFEVPEQVTVNLSYFVIQL</sequence>
<dbReference type="PANTHER" id="PTHR45523:SF2">
    <property type="entry name" value="OS02G0470600 PROTEIN"/>
    <property type="match status" value="1"/>
</dbReference>
<dbReference type="InterPro" id="IPR001849">
    <property type="entry name" value="PH_domain"/>
</dbReference>
<dbReference type="Gramene" id="KQL29626">
    <property type="protein sequence ID" value="KQL29626"/>
    <property type="gene ID" value="SETIT_016056mg"/>
</dbReference>
<evidence type="ECO:0000313" key="3">
    <source>
        <dbReference type="EnsemblPlants" id="KQL29626"/>
    </source>
</evidence>
<dbReference type="EMBL" id="AGNK02000310">
    <property type="status" value="NOT_ANNOTATED_CDS"/>
    <property type="molecule type" value="Genomic_DNA"/>
</dbReference>
<proteinExistence type="predicted"/>
<dbReference type="InterPro" id="IPR009291">
    <property type="entry name" value="Vps62"/>
</dbReference>
<feature type="domain" description="PH" evidence="2">
    <location>
        <begin position="794"/>
        <end position="938"/>
    </location>
</feature>
<accession>K3YP64</accession>